<evidence type="ECO:0000256" key="2">
    <source>
        <dbReference type="SAM" id="MobiDB-lite"/>
    </source>
</evidence>
<accession>A0A1X2GY74</accession>
<dbReference type="InterPro" id="IPR010095">
    <property type="entry name" value="Cas12f1-like_TNB"/>
</dbReference>
<feature type="compositionally biased region" description="Polar residues" evidence="2">
    <location>
        <begin position="976"/>
        <end position="987"/>
    </location>
</feature>
<sequence length="1340" mass="146864">MTMEQEFASVFQLLMGNDTANKKTVTENYGKASKQLLRAAYDPPRSNSLGSRKDSRKRRIRLERQEASEAQSTTHSGSKRQRTGRSRSTVKRKQSADEKKAKQDARAEFSAHLPKFGDQRPCPTCMKEVDRLEKLGDEASLAAAEIRRRTAQTHSRASSYRCPSHKSTKRVLTKRKLGGTTRQHTLKHGLANLIKHPANDALDSTVPSTFISAVRSLASHNRDIVILSHLFLRHFVTTLLRRPNDSLPPALFDQVFFTSVFQLLMGKAVTNTRTLSQELRADLTSAFATFRTEYGPPGNQPWCPPVASPVGRRPVTFSSALSSTAMQCAKDWKNHVVEGMSQCLVTFTSAKLLRLVPELKSGQARAYALYLYDRIAQDPKFEPELPDYTSMDSRLKGKVQSKFNLIINDCHALLEPAIRQIQEDLRERQALAEERHRKQTFEQASREATASTQPATASSSHNTPTAPWIPLEPLASDDLDGDDDMMSLDTALSVSATIRFGGLNLQSVSASDSDVSSNAGSAPDDQPALRIADGDNNVMLTTATYSGWPHLFLPVMAKILGTLEMWNKADEEQPANNQKEASLSWVRHELSQIPGWAKLGHQKRTRLVSAIAKLINSQSARFDANKLPPAFDANSRTMVKDTVETAKQQLAQDCFKPPAYLFSPPCRMFALLPVPSFRLRYVRINASTMGTLLHHFGLHHLLPQSSSSNENQPGALVAPHKNFGLLDMTKFKNQGVFEDSLMSDGCAVSATFKKLKPVNQEAPLTLEDIDTDDLSECRVWGVDPGVGQVYVAVDGSDTSIYDNEGAMASDPRHEIRRYSSKEYFHDAGFHRTNQRIRDLKSQHGIDTLESAIPSPCTMDLSKLDLYTKAVLERAQLLKDFYAEHLPPLRFLNYRGRQKADGELVNIFLSGGNKYGRQSDRELVDLTVPEGNVSMQSPQEEQVDMDAYEHDGPHATATSESAPPLALSPVLSAPPHATSQPSVGTDPTSRATAIATAHGAIAIAIAEGYAPSIRISIDNPQPQEPMQTGTRATTTLQQVTPPLPLISTQPSHQMGRGSATSIADSQNAIAIAIAGNRAPSINISSGSSTSQDSLPIENDNPSVSIIGTSSEPSVAVDVGDTALALASTSPLFLQPMIDSSSRRRSETAPSPHAPQSFANEPDVLTDVNTPPPLPRQKWRKQEFVATPKSKVTLVCLGDGKFGRRSFRGHPSGLTARLNKLLQRADREDRLVLLSTDEKWTSQVCSKCGRQGCKPIEIAGSNLHSVTVCQHCGQMWQRDCNAARNILSVARLAIEGASRPQVLSQKVTDQDGDVQGAPNDPDPVDNPPPTASPIVHNENVQV</sequence>
<feature type="region of interest" description="Disordered" evidence="2">
    <location>
        <begin position="1137"/>
        <end position="1175"/>
    </location>
</feature>
<dbReference type="EMBL" id="MCGT01000001">
    <property type="protein sequence ID" value="ORX63043.1"/>
    <property type="molecule type" value="Genomic_DNA"/>
</dbReference>
<organism evidence="4 5">
    <name type="scientific">Hesseltinella vesiculosa</name>
    <dbReference type="NCBI Taxonomy" id="101127"/>
    <lineage>
        <taxon>Eukaryota</taxon>
        <taxon>Fungi</taxon>
        <taxon>Fungi incertae sedis</taxon>
        <taxon>Mucoromycota</taxon>
        <taxon>Mucoromycotina</taxon>
        <taxon>Mucoromycetes</taxon>
        <taxon>Mucorales</taxon>
        <taxon>Cunninghamellaceae</taxon>
        <taxon>Hesseltinella</taxon>
    </lineage>
</organism>
<evidence type="ECO:0000313" key="4">
    <source>
        <dbReference type="EMBL" id="ORX63043.1"/>
    </source>
</evidence>
<feature type="domain" description="Cas12f1-like TNB" evidence="3">
    <location>
        <begin position="1224"/>
        <end position="1284"/>
    </location>
</feature>
<feature type="compositionally biased region" description="Basic residues" evidence="2">
    <location>
        <begin position="77"/>
        <end position="93"/>
    </location>
</feature>
<feature type="region of interest" description="Disordered" evidence="2">
    <location>
        <begin position="509"/>
        <end position="530"/>
    </location>
</feature>
<dbReference type="Proteomes" id="UP000242146">
    <property type="component" value="Unassembled WGS sequence"/>
</dbReference>
<feature type="compositionally biased region" description="Low complexity" evidence="2">
    <location>
        <begin position="448"/>
        <end position="460"/>
    </location>
</feature>
<comment type="caution">
    <text evidence="4">The sequence shown here is derived from an EMBL/GenBank/DDBJ whole genome shotgun (WGS) entry which is preliminary data.</text>
</comment>
<feature type="compositionally biased region" description="Basic and acidic residues" evidence="2">
    <location>
        <begin position="94"/>
        <end position="109"/>
    </location>
</feature>
<reference evidence="4 5" key="1">
    <citation type="submission" date="2016-07" db="EMBL/GenBank/DDBJ databases">
        <title>Pervasive Adenine N6-methylation of Active Genes in Fungi.</title>
        <authorList>
            <consortium name="DOE Joint Genome Institute"/>
            <person name="Mondo S.J."/>
            <person name="Dannebaum R.O."/>
            <person name="Kuo R.C."/>
            <person name="Labutti K."/>
            <person name="Haridas S."/>
            <person name="Kuo A."/>
            <person name="Salamov A."/>
            <person name="Ahrendt S.R."/>
            <person name="Lipzen A."/>
            <person name="Sullivan W."/>
            <person name="Andreopoulos W.B."/>
            <person name="Clum A."/>
            <person name="Lindquist E."/>
            <person name="Daum C."/>
            <person name="Ramamoorthy G.K."/>
            <person name="Gryganskyi A."/>
            <person name="Culley D."/>
            <person name="Magnuson J.K."/>
            <person name="James T.Y."/>
            <person name="O'Malley M.A."/>
            <person name="Stajich J.E."/>
            <person name="Spatafora J.W."/>
            <person name="Visel A."/>
            <person name="Grigoriev I.V."/>
        </authorList>
    </citation>
    <scope>NUCLEOTIDE SEQUENCE [LARGE SCALE GENOMIC DNA]</scope>
    <source>
        <strain evidence="4 5">NRRL 3301</strain>
    </source>
</reference>
<proteinExistence type="predicted"/>
<dbReference type="OrthoDB" id="2438399at2759"/>
<evidence type="ECO:0000259" key="3">
    <source>
        <dbReference type="Pfam" id="PF07282"/>
    </source>
</evidence>
<dbReference type="GO" id="GO:0003677">
    <property type="term" value="F:DNA binding"/>
    <property type="evidence" value="ECO:0007669"/>
    <property type="project" value="UniProtKB-KW"/>
</dbReference>
<name>A0A1X2GY74_9FUNG</name>
<feature type="region of interest" description="Disordered" evidence="2">
    <location>
        <begin position="1298"/>
        <end position="1340"/>
    </location>
</feature>
<feature type="compositionally biased region" description="Low complexity" evidence="2">
    <location>
        <begin position="960"/>
        <end position="974"/>
    </location>
</feature>
<feature type="region of interest" description="Disordered" evidence="2">
    <location>
        <begin position="1082"/>
        <end position="1105"/>
    </location>
</feature>
<feature type="region of interest" description="Disordered" evidence="2">
    <location>
        <begin position="949"/>
        <end position="987"/>
    </location>
</feature>
<keyword evidence="1" id="KW-0238">DNA-binding</keyword>
<dbReference type="Pfam" id="PF07282">
    <property type="entry name" value="Cas12f1-like_TNB"/>
    <property type="match status" value="1"/>
</dbReference>
<keyword evidence="5" id="KW-1185">Reference proteome</keyword>
<feature type="region of interest" description="Disordered" evidence="2">
    <location>
        <begin position="148"/>
        <end position="169"/>
    </location>
</feature>
<evidence type="ECO:0000313" key="5">
    <source>
        <dbReference type="Proteomes" id="UP000242146"/>
    </source>
</evidence>
<protein>
    <recommendedName>
        <fullName evidence="3">Cas12f1-like TNB domain-containing protein</fullName>
    </recommendedName>
</protein>
<feature type="compositionally biased region" description="Pro residues" evidence="2">
    <location>
        <begin position="1318"/>
        <end position="1329"/>
    </location>
</feature>
<feature type="compositionally biased region" description="Low complexity" evidence="2">
    <location>
        <begin position="509"/>
        <end position="522"/>
    </location>
</feature>
<gene>
    <name evidence="4" type="ORF">DM01DRAFT_1379600</name>
</gene>
<feature type="region of interest" description="Disordered" evidence="2">
    <location>
        <begin position="434"/>
        <end position="482"/>
    </location>
</feature>
<feature type="region of interest" description="Disordered" evidence="2">
    <location>
        <begin position="36"/>
        <end position="122"/>
    </location>
</feature>
<feature type="compositionally biased region" description="Low complexity" evidence="2">
    <location>
        <begin position="1082"/>
        <end position="1092"/>
    </location>
</feature>
<evidence type="ECO:0000256" key="1">
    <source>
        <dbReference type="ARBA" id="ARBA00023125"/>
    </source>
</evidence>